<reference evidence="1" key="1">
    <citation type="journal article" date="2015" name="Nature">
        <title>Complex archaea that bridge the gap between prokaryotes and eukaryotes.</title>
        <authorList>
            <person name="Spang A."/>
            <person name="Saw J.H."/>
            <person name="Jorgensen S.L."/>
            <person name="Zaremba-Niedzwiedzka K."/>
            <person name="Martijn J."/>
            <person name="Lind A.E."/>
            <person name="van Eijk R."/>
            <person name="Schleper C."/>
            <person name="Guy L."/>
            <person name="Ettema T.J."/>
        </authorList>
    </citation>
    <scope>NUCLEOTIDE SEQUENCE</scope>
</reference>
<protein>
    <recommendedName>
        <fullName evidence="2">BppU N-terminal domain-containing protein</fullName>
    </recommendedName>
</protein>
<dbReference type="EMBL" id="LAZR01017082">
    <property type="protein sequence ID" value="KKM01861.1"/>
    <property type="molecule type" value="Genomic_DNA"/>
</dbReference>
<evidence type="ECO:0000313" key="1">
    <source>
        <dbReference type="EMBL" id="KKM01861.1"/>
    </source>
</evidence>
<dbReference type="AlphaFoldDB" id="A0A0F9J7N0"/>
<gene>
    <name evidence="1" type="ORF">LCGC14_1790180</name>
</gene>
<proteinExistence type="predicted"/>
<comment type="caution">
    <text evidence="1">The sequence shown here is derived from an EMBL/GenBank/DDBJ whole genome shotgun (WGS) entry which is preliminary data.</text>
</comment>
<name>A0A0F9J7N0_9ZZZZ</name>
<sequence>MALGTEVDILIHRGDDRAITATIVDEAGVAVDITGATMTWTVVNIDPNLSPSQPKKGAVALFAAKTVGSGITILTPTSGTIQIVLDSDDTVGLAAPKEYYHELQMVLATLTTTIMYGKFELVRENIAPGP</sequence>
<accession>A0A0F9J7N0</accession>
<organism evidence="1">
    <name type="scientific">marine sediment metagenome</name>
    <dbReference type="NCBI Taxonomy" id="412755"/>
    <lineage>
        <taxon>unclassified sequences</taxon>
        <taxon>metagenomes</taxon>
        <taxon>ecological metagenomes</taxon>
    </lineage>
</organism>
<evidence type="ECO:0008006" key="2">
    <source>
        <dbReference type="Google" id="ProtNLM"/>
    </source>
</evidence>